<dbReference type="Gene3D" id="3.40.50.1820">
    <property type="entry name" value="alpha/beta hydrolase"/>
    <property type="match status" value="1"/>
</dbReference>
<dbReference type="InterPro" id="IPR029058">
    <property type="entry name" value="AB_hydrolase_fold"/>
</dbReference>
<name>A0A485KZI3_9STRA</name>
<accession>A0A485KZI3</accession>
<dbReference type="GO" id="GO:0005737">
    <property type="term" value="C:cytoplasm"/>
    <property type="evidence" value="ECO:0007669"/>
    <property type="project" value="TreeGrafter"/>
</dbReference>
<feature type="domain" description="Serine hydrolase" evidence="2">
    <location>
        <begin position="2"/>
        <end position="172"/>
    </location>
</feature>
<dbReference type="SUPFAM" id="SSF53474">
    <property type="entry name" value="alpha/beta-Hydrolases"/>
    <property type="match status" value="1"/>
</dbReference>
<reference evidence="3" key="2">
    <citation type="submission" date="2019-06" db="EMBL/GenBank/DDBJ databases">
        <title>Genomics analysis of Aphanomyces spp. identifies a new class of oomycete effector associated with host adaptation.</title>
        <authorList>
            <person name="Gaulin E."/>
        </authorList>
    </citation>
    <scope>NUCLEOTIDE SEQUENCE</scope>
    <source>
        <strain evidence="3">CBS 578.67</strain>
    </source>
</reference>
<dbReference type="EMBL" id="VJMH01005466">
    <property type="protein sequence ID" value="KAF0695593.1"/>
    <property type="molecule type" value="Genomic_DNA"/>
</dbReference>
<dbReference type="AlphaFoldDB" id="A0A485KZI3"/>
<proteinExistence type="predicted"/>
<dbReference type="InterPro" id="IPR005645">
    <property type="entry name" value="FSH-like_dom"/>
</dbReference>
<dbReference type="PANTHER" id="PTHR48070">
    <property type="entry name" value="ESTERASE OVCA2"/>
    <property type="match status" value="1"/>
</dbReference>
<evidence type="ECO:0000313" key="5">
    <source>
        <dbReference type="Proteomes" id="UP000332933"/>
    </source>
</evidence>
<dbReference type="PANTHER" id="PTHR48070:SF6">
    <property type="entry name" value="ESTERASE OVCA2"/>
    <property type="match status" value="1"/>
</dbReference>
<organism evidence="4 5">
    <name type="scientific">Aphanomyces stellatus</name>
    <dbReference type="NCBI Taxonomy" id="120398"/>
    <lineage>
        <taxon>Eukaryota</taxon>
        <taxon>Sar</taxon>
        <taxon>Stramenopiles</taxon>
        <taxon>Oomycota</taxon>
        <taxon>Saprolegniomycetes</taxon>
        <taxon>Saprolegniales</taxon>
        <taxon>Verrucalvaceae</taxon>
        <taxon>Aphanomyces</taxon>
    </lineage>
</organism>
<dbReference type="EMBL" id="CAADRA010005487">
    <property type="protein sequence ID" value="VFT90470.1"/>
    <property type="molecule type" value="Genomic_DNA"/>
</dbReference>
<keyword evidence="5" id="KW-1185">Reference proteome</keyword>
<keyword evidence="1" id="KW-0378">Hydrolase</keyword>
<evidence type="ECO:0000256" key="1">
    <source>
        <dbReference type="ARBA" id="ARBA00022801"/>
    </source>
</evidence>
<dbReference type="InterPro" id="IPR050593">
    <property type="entry name" value="LovG"/>
</dbReference>
<evidence type="ECO:0000313" key="3">
    <source>
        <dbReference type="EMBL" id="KAF0695593.1"/>
    </source>
</evidence>
<protein>
    <submittedName>
        <fullName evidence="4">Aste57867_13633 protein</fullName>
    </submittedName>
</protein>
<dbReference type="OrthoDB" id="414698at2759"/>
<gene>
    <name evidence="4" type="primary">Aste57867_13633</name>
    <name evidence="3" type="ORF">As57867_013583</name>
    <name evidence="4" type="ORF">ASTE57867_13633</name>
</gene>
<dbReference type="Proteomes" id="UP000332933">
    <property type="component" value="Unassembled WGS sequence"/>
</dbReference>
<dbReference type="Pfam" id="PF03959">
    <property type="entry name" value="FSH1"/>
    <property type="match status" value="1"/>
</dbReference>
<sequence length="194" mass="21713">MDAPHPAAGHAYPDTERRFHGPFFEWFQVDDTVLNVTDATEGRALYARQPCVGIEASLEFLTKRVRAHGPYDVLFGYSQGASMATILAAHYLANERQLPFRAVVLSNGVRAARGIPPSLVAQDGRMCLDVPSIHLIGTQDIWHQSGLELSDCYDPTTRQVFEHDGGHILPTWPQHDEIYHAVADRLRTLVDRKN</sequence>
<evidence type="ECO:0000259" key="2">
    <source>
        <dbReference type="Pfam" id="PF03959"/>
    </source>
</evidence>
<dbReference type="GO" id="GO:0016787">
    <property type="term" value="F:hydrolase activity"/>
    <property type="evidence" value="ECO:0007669"/>
    <property type="project" value="UniProtKB-KW"/>
</dbReference>
<reference evidence="4 5" key="1">
    <citation type="submission" date="2019-03" db="EMBL/GenBank/DDBJ databases">
        <authorList>
            <person name="Gaulin E."/>
            <person name="Dumas B."/>
        </authorList>
    </citation>
    <scope>NUCLEOTIDE SEQUENCE [LARGE SCALE GENOMIC DNA]</scope>
    <source>
        <strain evidence="4">CBS 568.67</strain>
    </source>
</reference>
<dbReference type="GO" id="GO:0005634">
    <property type="term" value="C:nucleus"/>
    <property type="evidence" value="ECO:0007669"/>
    <property type="project" value="TreeGrafter"/>
</dbReference>
<evidence type="ECO:0000313" key="4">
    <source>
        <dbReference type="EMBL" id="VFT90470.1"/>
    </source>
</evidence>